<dbReference type="Pfam" id="PF19328">
    <property type="entry name" value="DAP_DH_C"/>
    <property type="match status" value="1"/>
</dbReference>
<evidence type="ECO:0000259" key="1">
    <source>
        <dbReference type="Pfam" id="PF19328"/>
    </source>
</evidence>
<dbReference type="EMBL" id="CP000479">
    <property type="protein sequence ID" value="ABK69175.1"/>
    <property type="molecule type" value="Genomic_DNA"/>
</dbReference>
<gene>
    <name evidence="2" type="primary">dapB</name>
    <name evidence="2" type="ordered locus">MAV_2176</name>
</gene>
<reference evidence="2 3" key="1">
    <citation type="submission" date="2006-10" db="EMBL/GenBank/DDBJ databases">
        <authorList>
            <person name="Fleischmann R.D."/>
            <person name="Dodson R.J."/>
            <person name="Haft D.H."/>
            <person name="Merkel J.S."/>
            <person name="Nelson W.C."/>
            <person name="Fraser C.M."/>
        </authorList>
    </citation>
    <scope>NUCLEOTIDE SEQUENCE [LARGE SCALE GENOMIC DNA]</scope>
    <source>
        <strain evidence="2 3">104</strain>
    </source>
</reference>
<dbReference type="GO" id="GO:0008839">
    <property type="term" value="F:4-hydroxy-tetrahydrodipicolinate reductase"/>
    <property type="evidence" value="ECO:0007669"/>
    <property type="project" value="UniProtKB-EC"/>
</dbReference>
<protein>
    <submittedName>
        <fullName evidence="2">Dihydrodipicolinate reductase, N-terminus domain protein</fullName>
        <ecNumber evidence="2">1.17.1.8</ecNumber>
    </submittedName>
</protein>
<dbReference type="KEGG" id="mav:MAV_2176"/>
<dbReference type="HOGENOM" id="CLU_050509_0_0_11"/>
<dbReference type="Proteomes" id="UP000001574">
    <property type="component" value="Chromosome"/>
</dbReference>
<dbReference type="InterPro" id="IPR036291">
    <property type="entry name" value="NAD(P)-bd_dom_sf"/>
</dbReference>
<accession>A0A0H3A270</accession>
<dbReference type="AlphaFoldDB" id="A0A0H3A270"/>
<dbReference type="SUPFAM" id="SSF51735">
    <property type="entry name" value="NAD(P)-binding Rossmann-fold domains"/>
    <property type="match status" value="1"/>
</dbReference>
<dbReference type="Gene3D" id="3.40.50.720">
    <property type="entry name" value="NAD(P)-binding Rossmann-like Domain"/>
    <property type="match status" value="1"/>
</dbReference>
<sequence length="365" mass="39559">MAARMSEHGSKRVVVWGTGFVGKMVIAEIVKHPLFELVGVGVSNPAKVGRDVADICGLPEPTGVIATDDVDALIALKPDALVHYGPTAMHAKENIALITRFLRAGIDVCSTAMTPWVWPTMHLNPPNWIAPITEACELGESSCFTTGIDPGFANDLFPMTLMGLCSEVRRVRASELLDYTNYEGDYEVEMGIGREPEYSPMLENRDVLIFAWGATVPMIAHAAGIMLDEITTTWDKWVTPTERTTAKGVIKPGHVAAVRFTINGVYRGETRIQLEHVNRIGLDAAPDWPSGHDNDVYRVDIEGTPSIFQETAFRFTDGSGRDAAAAGCLATGLRALNAVPAVNELRPGWVTPLDLPLIPGTGTIR</sequence>
<keyword evidence="2" id="KW-0560">Oxidoreductase</keyword>
<dbReference type="EC" id="1.17.1.8" evidence="2"/>
<dbReference type="InterPro" id="IPR045760">
    <property type="entry name" value="DAP_DH_C"/>
</dbReference>
<proteinExistence type="predicted"/>
<feature type="domain" description="2,4-diaminopentanoate dehydrogenase C-terminal" evidence="1">
    <location>
        <begin position="155"/>
        <end position="358"/>
    </location>
</feature>
<evidence type="ECO:0000313" key="2">
    <source>
        <dbReference type="EMBL" id="ABK69175.1"/>
    </source>
</evidence>
<dbReference type="CDD" id="cd24146">
    <property type="entry name" value="nat-AmDH_N_like"/>
    <property type="match status" value="1"/>
</dbReference>
<name>A0A0H3A270_MYCA1</name>
<organism evidence="2 3">
    <name type="scientific">Mycobacterium avium (strain 104)</name>
    <dbReference type="NCBI Taxonomy" id="243243"/>
    <lineage>
        <taxon>Bacteria</taxon>
        <taxon>Bacillati</taxon>
        <taxon>Actinomycetota</taxon>
        <taxon>Actinomycetes</taxon>
        <taxon>Mycobacteriales</taxon>
        <taxon>Mycobacteriaceae</taxon>
        <taxon>Mycobacterium</taxon>
        <taxon>Mycobacterium avium complex (MAC)</taxon>
    </lineage>
</organism>
<evidence type="ECO:0000313" key="3">
    <source>
        <dbReference type="Proteomes" id="UP000001574"/>
    </source>
</evidence>